<dbReference type="InterPro" id="IPR011009">
    <property type="entry name" value="Kinase-like_dom_sf"/>
</dbReference>
<reference evidence="8" key="2">
    <citation type="submission" date="2024-04" db="EMBL/GenBank/DDBJ databases">
        <authorList>
            <person name="Chen Y."/>
            <person name="Shah S."/>
            <person name="Dougan E. K."/>
            <person name="Thang M."/>
            <person name="Chan C."/>
        </authorList>
    </citation>
    <scope>NUCLEOTIDE SEQUENCE [LARGE SCALE GENOMIC DNA]</scope>
</reference>
<keyword evidence="3" id="KW-0547">Nucleotide-binding</keyword>
<evidence type="ECO:0000256" key="5">
    <source>
        <dbReference type="ARBA" id="ARBA00022840"/>
    </source>
</evidence>
<sequence length="139" mass="16370">EEKDWRRNAELMLKLKRSRFICEIYGIFEDKTSYYVSMEKVTGQDLYEVLTGKERLCEDDQKEVIRQILCGIRDLHSSCIHRDIKLENIMLARVRRGDIFIKIIDFDTIQPLSKAGHIVKDRKVTIVGTDQYIAPEAYE</sequence>
<evidence type="ECO:0000256" key="3">
    <source>
        <dbReference type="ARBA" id="ARBA00022741"/>
    </source>
</evidence>
<dbReference type="GO" id="GO:0005524">
    <property type="term" value="F:ATP binding"/>
    <property type="evidence" value="ECO:0007669"/>
    <property type="project" value="UniProtKB-KW"/>
</dbReference>
<dbReference type="SMART" id="SM00220">
    <property type="entry name" value="S_TKc"/>
    <property type="match status" value="1"/>
</dbReference>
<dbReference type="EMBL" id="CAMXCT010001780">
    <property type="protein sequence ID" value="CAI3993033.1"/>
    <property type="molecule type" value="Genomic_DNA"/>
</dbReference>
<protein>
    <submittedName>
        <fullName evidence="9">Protein kinase domain-containing protein</fullName>
    </submittedName>
</protein>
<dbReference type="Pfam" id="PF00069">
    <property type="entry name" value="Pkinase"/>
    <property type="match status" value="1"/>
</dbReference>
<feature type="domain" description="Protein kinase" evidence="6">
    <location>
        <begin position="1"/>
        <end position="139"/>
    </location>
</feature>
<dbReference type="OrthoDB" id="10252171at2759"/>
<evidence type="ECO:0000256" key="1">
    <source>
        <dbReference type="ARBA" id="ARBA00022527"/>
    </source>
</evidence>
<dbReference type="InterPro" id="IPR000719">
    <property type="entry name" value="Prot_kinase_dom"/>
</dbReference>
<keyword evidence="5" id="KW-0067">ATP-binding</keyword>
<organism evidence="7">
    <name type="scientific">Cladocopium goreaui</name>
    <dbReference type="NCBI Taxonomy" id="2562237"/>
    <lineage>
        <taxon>Eukaryota</taxon>
        <taxon>Sar</taxon>
        <taxon>Alveolata</taxon>
        <taxon>Dinophyceae</taxon>
        <taxon>Suessiales</taxon>
        <taxon>Symbiodiniaceae</taxon>
        <taxon>Cladocopium</taxon>
    </lineage>
</organism>
<dbReference type="PROSITE" id="PS00108">
    <property type="entry name" value="PROTEIN_KINASE_ST"/>
    <property type="match status" value="1"/>
</dbReference>
<name>A0A9P1FY86_9DINO</name>
<keyword evidence="4 9" id="KW-0418">Kinase</keyword>
<proteinExistence type="predicted"/>
<reference evidence="7" key="1">
    <citation type="submission" date="2022-10" db="EMBL/GenBank/DDBJ databases">
        <authorList>
            <person name="Chen Y."/>
            <person name="Dougan E. K."/>
            <person name="Chan C."/>
            <person name="Rhodes N."/>
            <person name="Thang M."/>
        </authorList>
    </citation>
    <scope>NUCLEOTIDE SEQUENCE</scope>
</reference>
<evidence type="ECO:0000259" key="6">
    <source>
        <dbReference type="PROSITE" id="PS50011"/>
    </source>
</evidence>
<dbReference type="AlphaFoldDB" id="A0A9P1FY86"/>
<evidence type="ECO:0000313" key="10">
    <source>
        <dbReference type="Proteomes" id="UP001152797"/>
    </source>
</evidence>
<dbReference type="PROSITE" id="PS50011">
    <property type="entry name" value="PROTEIN_KINASE_DOM"/>
    <property type="match status" value="1"/>
</dbReference>
<evidence type="ECO:0000313" key="8">
    <source>
        <dbReference type="EMBL" id="CAL1146408.1"/>
    </source>
</evidence>
<keyword evidence="2" id="KW-0808">Transferase</keyword>
<keyword evidence="1" id="KW-0723">Serine/threonine-protein kinase</keyword>
<evidence type="ECO:0000256" key="2">
    <source>
        <dbReference type="ARBA" id="ARBA00022679"/>
    </source>
</evidence>
<evidence type="ECO:0000313" key="9">
    <source>
        <dbReference type="EMBL" id="CAL4780345.1"/>
    </source>
</evidence>
<accession>A0A9P1FY86</accession>
<dbReference type="PANTHER" id="PTHR24349">
    <property type="entry name" value="SERINE/THREONINE-PROTEIN KINASE"/>
    <property type="match status" value="1"/>
</dbReference>
<dbReference type="SUPFAM" id="SSF56112">
    <property type="entry name" value="Protein kinase-like (PK-like)"/>
    <property type="match status" value="1"/>
</dbReference>
<dbReference type="GO" id="GO:0004674">
    <property type="term" value="F:protein serine/threonine kinase activity"/>
    <property type="evidence" value="ECO:0007669"/>
    <property type="project" value="UniProtKB-KW"/>
</dbReference>
<comment type="caution">
    <text evidence="7">The sequence shown here is derived from an EMBL/GenBank/DDBJ whole genome shotgun (WGS) entry which is preliminary data.</text>
</comment>
<dbReference type="Proteomes" id="UP001152797">
    <property type="component" value="Unassembled WGS sequence"/>
</dbReference>
<dbReference type="EMBL" id="CAMXCT020001780">
    <property type="protein sequence ID" value="CAL1146408.1"/>
    <property type="molecule type" value="Genomic_DNA"/>
</dbReference>
<dbReference type="Gene3D" id="1.10.510.10">
    <property type="entry name" value="Transferase(Phosphotransferase) domain 1"/>
    <property type="match status" value="1"/>
</dbReference>
<dbReference type="InterPro" id="IPR008271">
    <property type="entry name" value="Ser/Thr_kinase_AS"/>
</dbReference>
<feature type="non-terminal residue" evidence="7">
    <location>
        <position position="1"/>
    </location>
</feature>
<dbReference type="EMBL" id="CAMXCT030001780">
    <property type="protein sequence ID" value="CAL4780345.1"/>
    <property type="molecule type" value="Genomic_DNA"/>
</dbReference>
<gene>
    <name evidence="7" type="ORF">C1SCF055_LOCUS19815</name>
</gene>
<evidence type="ECO:0000256" key="4">
    <source>
        <dbReference type="ARBA" id="ARBA00022777"/>
    </source>
</evidence>
<keyword evidence="10" id="KW-1185">Reference proteome</keyword>
<evidence type="ECO:0000313" key="7">
    <source>
        <dbReference type="EMBL" id="CAI3993033.1"/>
    </source>
</evidence>
<feature type="non-terminal residue" evidence="7">
    <location>
        <position position="139"/>
    </location>
</feature>
<dbReference type="InterPro" id="IPR050205">
    <property type="entry name" value="CDPK_Ser/Thr_kinases"/>
</dbReference>